<dbReference type="VEuPathDB" id="TriTrypDB:TcYC6_0062680"/>
<gene>
    <name evidence="2" type="ORF">C3747_72g112</name>
</gene>
<dbReference type="EMBL" id="PRFC01000072">
    <property type="protein sequence ID" value="PWV10105.1"/>
    <property type="molecule type" value="Genomic_DNA"/>
</dbReference>
<comment type="caution">
    <text evidence="2">The sequence shown here is derived from an EMBL/GenBank/DDBJ whole genome shotgun (WGS) entry which is preliminary data.</text>
</comment>
<evidence type="ECO:0000256" key="1">
    <source>
        <dbReference type="SAM" id="MobiDB-lite"/>
    </source>
</evidence>
<dbReference type="VEuPathDB" id="TriTrypDB:TcCL_Unassigned05304"/>
<organism evidence="2 3">
    <name type="scientific">Trypanosoma cruzi</name>
    <dbReference type="NCBI Taxonomy" id="5693"/>
    <lineage>
        <taxon>Eukaryota</taxon>
        <taxon>Discoba</taxon>
        <taxon>Euglenozoa</taxon>
        <taxon>Kinetoplastea</taxon>
        <taxon>Metakinetoplastina</taxon>
        <taxon>Trypanosomatida</taxon>
        <taxon>Trypanosomatidae</taxon>
        <taxon>Trypanosoma</taxon>
        <taxon>Schizotrypanum</taxon>
    </lineage>
</organism>
<dbReference type="Proteomes" id="UP000246078">
    <property type="component" value="Unassembled WGS sequence"/>
</dbReference>
<evidence type="ECO:0000313" key="2">
    <source>
        <dbReference type="EMBL" id="PWV10105.1"/>
    </source>
</evidence>
<name>A0A2V2WPB8_TRYCR</name>
<dbReference type="VEuPathDB" id="TriTrypDB:TcBrA4_0007650"/>
<dbReference type="AlphaFoldDB" id="A0A2V2WPB8"/>
<feature type="region of interest" description="Disordered" evidence="1">
    <location>
        <begin position="1"/>
        <end position="21"/>
    </location>
</feature>
<accession>A0A2V2WPB8</accession>
<evidence type="ECO:0000313" key="3">
    <source>
        <dbReference type="Proteomes" id="UP000246078"/>
    </source>
</evidence>
<protein>
    <submittedName>
        <fullName evidence="2">Uncharacterized protein</fullName>
    </submittedName>
</protein>
<dbReference type="VEuPathDB" id="TriTrypDB:C3747_72g112"/>
<sequence>MQREYGTDHTGNGSERAAGTGIGFRATYQKRFEATTHVFNNGGGRHPMRIMRVGLPMEDAYPSHSEARQEEPAVITLQPEKRAPIHLTQKLLMQQYLSTWILEEHVRTGEQRARHYPKWAMTATKSHKYDDAVALEFGHWDKQAMGMEEVPFVILLPHHNGTVEYGLVGLVATNTPNHVVAYIPSARRKDTEWVMIDGMVQKCSGSP</sequence>
<dbReference type="VEuPathDB" id="TriTrypDB:ECC02_012796"/>
<reference evidence="2 3" key="1">
    <citation type="journal article" date="2018" name="Microb. Genom.">
        <title>Expanding an expanded genome: long-read sequencing of Trypanosoma cruzi.</title>
        <authorList>
            <person name="Berna L."/>
            <person name="Rodriguez M."/>
            <person name="Chiribao M.L."/>
            <person name="Parodi-Talice A."/>
            <person name="Pita S."/>
            <person name="Rijo G."/>
            <person name="Alvarez-Valin F."/>
            <person name="Robello C."/>
        </authorList>
    </citation>
    <scope>NUCLEOTIDE SEQUENCE [LARGE SCALE GENOMIC DNA]</scope>
    <source>
        <strain evidence="2 3">TCC</strain>
    </source>
</reference>
<proteinExistence type="predicted"/>